<gene>
    <name evidence="6" type="ORF">TH25_12500</name>
</gene>
<comment type="similarity">
    <text evidence="1">Belongs to the bacterial solute-binding protein 3 family.</text>
</comment>
<keyword evidence="2" id="KW-0813">Transport</keyword>
<evidence type="ECO:0000256" key="3">
    <source>
        <dbReference type="ARBA" id="ARBA00022729"/>
    </source>
</evidence>
<dbReference type="GO" id="GO:0006865">
    <property type="term" value="P:amino acid transport"/>
    <property type="evidence" value="ECO:0007669"/>
    <property type="project" value="TreeGrafter"/>
</dbReference>
<proteinExistence type="inferred from homology"/>
<evidence type="ECO:0000256" key="2">
    <source>
        <dbReference type="ARBA" id="ARBA00022448"/>
    </source>
</evidence>
<dbReference type="Proteomes" id="UP000252517">
    <property type="component" value="Unassembled WGS sequence"/>
</dbReference>
<dbReference type="OrthoDB" id="9777941at2"/>
<dbReference type="EMBL" id="JPWH01000009">
    <property type="protein sequence ID" value="RCK49836.1"/>
    <property type="molecule type" value="Genomic_DNA"/>
</dbReference>
<dbReference type="PANTHER" id="PTHR30085:SF7">
    <property type="entry name" value="AMINO-ACID ABC TRANSPORTER-BINDING PROTEIN YHDW-RELATED"/>
    <property type="match status" value="1"/>
</dbReference>
<name>A0A367X847_9PROT</name>
<keyword evidence="3 4" id="KW-0732">Signal</keyword>
<dbReference type="AlphaFoldDB" id="A0A367X847"/>
<dbReference type="Pfam" id="PF00497">
    <property type="entry name" value="SBP_bac_3"/>
    <property type="match status" value="1"/>
</dbReference>
<dbReference type="PANTHER" id="PTHR30085">
    <property type="entry name" value="AMINO ACID ABC TRANSPORTER PERMEASE"/>
    <property type="match status" value="1"/>
</dbReference>
<evidence type="ECO:0000313" key="6">
    <source>
        <dbReference type="EMBL" id="RCK49836.1"/>
    </source>
</evidence>
<dbReference type="SMART" id="SM00062">
    <property type="entry name" value="PBPb"/>
    <property type="match status" value="1"/>
</dbReference>
<comment type="caution">
    <text evidence="6">The sequence shown here is derived from an EMBL/GenBank/DDBJ whole genome shotgun (WGS) entry which is preliminary data.</text>
</comment>
<organism evidence="6 7">
    <name type="scientific">Thalassospira profundimaris</name>
    <dbReference type="NCBI Taxonomy" id="502049"/>
    <lineage>
        <taxon>Bacteria</taxon>
        <taxon>Pseudomonadati</taxon>
        <taxon>Pseudomonadota</taxon>
        <taxon>Alphaproteobacteria</taxon>
        <taxon>Rhodospirillales</taxon>
        <taxon>Thalassospiraceae</taxon>
        <taxon>Thalassospira</taxon>
    </lineage>
</organism>
<feature type="domain" description="Solute-binding protein family 3/N-terminal" evidence="5">
    <location>
        <begin position="37"/>
        <end position="268"/>
    </location>
</feature>
<evidence type="ECO:0000256" key="4">
    <source>
        <dbReference type="SAM" id="SignalP"/>
    </source>
</evidence>
<evidence type="ECO:0000256" key="1">
    <source>
        <dbReference type="ARBA" id="ARBA00010333"/>
    </source>
</evidence>
<dbReference type="RefSeq" id="WP_114088631.1">
    <property type="nucleotide sequence ID" value="NZ_JPWH01000009.1"/>
</dbReference>
<dbReference type="InterPro" id="IPR001638">
    <property type="entry name" value="Solute-binding_3/MltF_N"/>
</dbReference>
<evidence type="ECO:0000259" key="5">
    <source>
        <dbReference type="SMART" id="SM00062"/>
    </source>
</evidence>
<accession>A0A367X847</accession>
<sequence>MKNIFAAILLGASLVATGAAAQEQGGRLKTVLDRGSLLCSGHNGSFLGFAEVDDQGKWKGLDIELCHALAAGLFGTSEGHLEIVPISWAQRWPALQSGDIDVVIKVSGWTQSRDTELNLQFSRPYFIGAFQAMTKTELGVKSIAELDGGTICVAAGTSTELAAATYLQSKSIKVELLTFENGDELRNAYYDGRCDAYIEWAPSLAAARLDAPDGAEAHVILPDVIDLEAEGIVVPEGDPKWLDVQNWMLSSLWFAEANGITSENVDEIRANPPSATIEKFLGVTPGYGARLGLSDDWAYNMIKEVGNFAEIYDRSLGDSSPYGLPRGINALYSNGGVFYPLIVD</sequence>
<reference evidence="6 7" key="1">
    <citation type="submission" date="2014-07" db="EMBL/GenBank/DDBJ databases">
        <title>Draft genome sequence of Thalassospira profundimaris S25-3-2.</title>
        <authorList>
            <person name="Lai Q."/>
            <person name="Shao Z."/>
        </authorList>
    </citation>
    <scope>NUCLEOTIDE SEQUENCE [LARGE SCALE GENOMIC DNA]</scope>
    <source>
        <strain evidence="6 7">S25-3-2</strain>
    </source>
</reference>
<evidence type="ECO:0000313" key="7">
    <source>
        <dbReference type="Proteomes" id="UP000252517"/>
    </source>
</evidence>
<feature type="chain" id="PRO_5017000249" evidence="4">
    <location>
        <begin position="22"/>
        <end position="344"/>
    </location>
</feature>
<dbReference type="SUPFAM" id="SSF53850">
    <property type="entry name" value="Periplasmic binding protein-like II"/>
    <property type="match status" value="1"/>
</dbReference>
<dbReference type="Gene3D" id="3.40.190.10">
    <property type="entry name" value="Periplasmic binding protein-like II"/>
    <property type="match status" value="2"/>
</dbReference>
<dbReference type="InterPro" id="IPR051455">
    <property type="entry name" value="Bact_solute-bind_prot3"/>
</dbReference>
<protein>
    <submittedName>
        <fullName evidence="6">ABC transporter substrate-binding protein</fullName>
    </submittedName>
</protein>
<feature type="signal peptide" evidence="4">
    <location>
        <begin position="1"/>
        <end position="21"/>
    </location>
</feature>